<reference evidence="1 2" key="1">
    <citation type="journal article" date="2007" name="Science">
        <title>The Chlamydomonas genome reveals the evolution of key animal and plant functions.</title>
        <authorList>
            <person name="Merchant S.S."/>
            <person name="Prochnik S.E."/>
            <person name="Vallon O."/>
            <person name="Harris E.H."/>
            <person name="Karpowicz S.J."/>
            <person name="Witman G.B."/>
            <person name="Terry A."/>
            <person name="Salamov A."/>
            <person name="Fritz-Laylin L.K."/>
            <person name="Marechal-Drouard L."/>
            <person name="Marshall W.F."/>
            <person name="Qu L.H."/>
            <person name="Nelson D.R."/>
            <person name="Sanderfoot A.A."/>
            <person name="Spalding M.H."/>
            <person name="Kapitonov V.V."/>
            <person name="Ren Q."/>
            <person name="Ferris P."/>
            <person name="Lindquist E."/>
            <person name="Shapiro H."/>
            <person name="Lucas S.M."/>
            <person name="Grimwood J."/>
            <person name="Schmutz J."/>
            <person name="Cardol P."/>
            <person name="Cerutti H."/>
            <person name="Chanfreau G."/>
            <person name="Chen C.L."/>
            <person name="Cognat V."/>
            <person name="Croft M.T."/>
            <person name="Dent R."/>
            <person name="Dutcher S."/>
            <person name="Fernandez E."/>
            <person name="Fukuzawa H."/>
            <person name="Gonzalez-Ballester D."/>
            <person name="Gonzalez-Halphen D."/>
            <person name="Hallmann A."/>
            <person name="Hanikenne M."/>
            <person name="Hippler M."/>
            <person name="Inwood W."/>
            <person name="Jabbari K."/>
            <person name="Kalanon M."/>
            <person name="Kuras R."/>
            <person name="Lefebvre P.A."/>
            <person name="Lemaire S.D."/>
            <person name="Lobanov A.V."/>
            <person name="Lohr M."/>
            <person name="Manuell A."/>
            <person name="Meier I."/>
            <person name="Mets L."/>
            <person name="Mittag M."/>
            <person name="Mittelmeier T."/>
            <person name="Moroney J.V."/>
            <person name="Moseley J."/>
            <person name="Napoli C."/>
            <person name="Nedelcu A.M."/>
            <person name="Niyogi K."/>
            <person name="Novoselov S.V."/>
            <person name="Paulsen I.T."/>
            <person name="Pazour G."/>
            <person name="Purton S."/>
            <person name="Ral J.P."/>
            <person name="Riano-Pachon D.M."/>
            <person name="Riekhof W."/>
            <person name="Rymarquis L."/>
            <person name="Schroda M."/>
            <person name="Stern D."/>
            <person name="Umen J."/>
            <person name="Willows R."/>
            <person name="Wilson N."/>
            <person name="Zimmer S.L."/>
            <person name="Allmer J."/>
            <person name="Balk J."/>
            <person name="Bisova K."/>
            <person name="Chen C.J."/>
            <person name="Elias M."/>
            <person name="Gendler K."/>
            <person name="Hauser C."/>
            <person name="Lamb M.R."/>
            <person name="Ledford H."/>
            <person name="Long J.C."/>
            <person name="Minagawa J."/>
            <person name="Page M.D."/>
            <person name="Pan J."/>
            <person name="Pootakham W."/>
            <person name="Roje S."/>
            <person name="Rose A."/>
            <person name="Stahlberg E."/>
            <person name="Terauchi A.M."/>
            <person name="Yang P."/>
            <person name="Ball S."/>
            <person name="Bowler C."/>
            <person name="Dieckmann C.L."/>
            <person name="Gladyshev V.N."/>
            <person name="Green P."/>
            <person name="Jorgensen R."/>
            <person name="Mayfield S."/>
            <person name="Mueller-Roeber B."/>
            <person name="Rajamani S."/>
            <person name="Sayre R.T."/>
            <person name="Brokstein P."/>
            <person name="Dubchak I."/>
            <person name="Goodstein D."/>
            <person name="Hornick L."/>
            <person name="Huang Y.W."/>
            <person name="Jhaveri J."/>
            <person name="Luo Y."/>
            <person name="Martinez D."/>
            <person name="Ngau W.C."/>
            <person name="Otillar B."/>
            <person name="Poliakov A."/>
            <person name="Porter A."/>
            <person name="Szajkowski L."/>
            <person name="Werner G."/>
            <person name="Zhou K."/>
            <person name="Grigoriev I.V."/>
            <person name="Rokhsar D.S."/>
            <person name="Grossman A.R."/>
        </authorList>
    </citation>
    <scope>NUCLEOTIDE SEQUENCE [LARGE SCALE GENOMIC DNA]</scope>
    <source>
        <strain evidence="2">CC-503</strain>
    </source>
</reference>
<dbReference type="GeneID" id="66052755"/>
<protein>
    <submittedName>
        <fullName evidence="1">Uncharacterized protein</fullName>
    </submittedName>
</protein>
<dbReference type="EMBL" id="CM008964">
    <property type="protein sequence ID" value="PNW84761.1"/>
    <property type="molecule type" value="Genomic_DNA"/>
</dbReference>
<evidence type="ECO:0000313" key="2">
    <source>
        <dbReference type="Proteomes" id="UP000006906"/>
    </source>
</evidence>
<sequence>MSLMESMMAARNDFSWLPGIEEGDIAFQREWNQPSGGWSAVVLIAEGRRSKVFKAAKQWKGSGEGLTAVLVPYLSRATMRLRQDRTDVFRSLAEAGAKPKWDGIADIRYTDERGLRRLYDF</sequence>
<dbReference type="OrthoDB" id="546639at2759"/>
<evidence type="ECO:0000313" key="1">
    <source>
        <dbReference type="EMBL" id="PNW84761.1"/>
    </source>
</evidence>
<keyword evidence="2" id="KW-1185">Reference proteome</keyword>
<name>A0A2K3DW50_CHLRE</name>
<accession>A0A2K3DW50</accession>
<gene>
    <name evidence="1" type="ORF">CHLRE_03g157564v5</name>
</gene>
<dbReference type="AlphaFoldDB" id="A0A2K3DW50"/>
<dbReference type="KEGG" id="cre:CHLRE_03g157564v5"/>
<dbReference type="Proteomes" id="UP000006906">
    <property type="component" value="Chromosome 3"/>
</dbReference>
<dbReference type="InParanoid" id="A0A2K3DW50"/>
<dbReference type="RefSeq" id="XP_042925761.1">
    <property type="nucleotide sequence ID" value="XM_043060632.1"/>
</dbReference>
<proteinExistence type="predicted"/>
<dbReference type="Gramene" id="PNW84761">
    <property type="protein sequence ID" value="PNW84761"/>
    <property type="gene ID" value="CHLRE_03g157564v5"/>
</dbReference>
<organism evidence="1 2">
    <name type="scientific">Chlamydomonas reinhardtii</name>
    <name type="common">Chlamydomonas smithii</name>
    <dbReference type="NCBI Taxonomy" id="3055"/>
    <lineage>
        <taxon>Eukaryota</taxon>
        <taxon>Viridiplantae</taxon>
        <taxon>Chlorophyta</taxon>
        <taxon>core chlorophytes</taxon>
        <taxon>Chlorophyceae</taxon>
        <taxon>CS clade</taxon>
        <taxon>Chlamydomonadales</taxon>
        <taxon>Chlamydomonadaceae</taxon>
        <taxon>Chlamydomonas</taxon>
    </lineage>
</organism>